<keyword evidence="3" id="KW-1185">Reference proteome</keyword>
<sequence>MPDVFILCSEFEELGQVSTIRESPIESSSAAAAATEATEDSIFT</sequence>
<accession>A0A392W4D7</accession>
<organism evidence="2 3">
    <name type="scientific">Trifolium medium</name>
    <dbReference type="NCBI Taxonomy" id="97028"/>
    <lineage>
        <taxon>Eukaryota</taxon>
        <taxon>Viridiplantae</taxon>
        <taxon>Streptophyta</taxon>
        <taxon>Embryophyta</taxon>
        <taxon>Tracheophyta</taxon>
        <taxon>Spermatophyta</taxon>
        <taxon>Magnoliopsida</taxon>
        <taxon>eudicotyledons</taxon>
        <taxon>Gunneridae</taxon>
        <taxon>Pentapetalae</taxon>
        <taxon>rosids</taxon>
        <taxon>fabids</taxon>
        <taxon>Fabales</taxon>
        <taxon>Fabaceae</taxon>
        <taxon>Papilionoideae</taxon>
        <taxon>50 kb inversion clade</taxon>
        <taxon>NPAAA clade</taxon>
        <taxon>Hologalegina</taxon>
        <taxon>IRL clade</taxon>
        <taxon>Trifolieae</taxon>
        <taxon>Trifolium</taxon>
    </lineage>
</organism>
<feature type="non-terminal residue" evidence="2">
    <location>
        <position position="44"/>
    </location>
</feature>
<dbReference type="EMBL" id="LXQA011345793">
    <property type="protein sequence ID" value="MCI94051.1"/>
    <property type="molecule type" value="Genomic_DNA"/>
</dbReference>
<dbReference type="AlphaFoldDB" id="A0A392W4D7"/>
<feature type="compositionally biased region" description="Low complexity" evidence="1">
    <location>
        <begin position="26"/>
        <end position="36"/>
    </location>
</feature>
<protein>
    <submittedName>
        <fullName evidence="2">Uncharacterized protein</fullName>
    </submittedName>
</protein>
<reference evidence="2 3" key="1">
    <citation type="journal article" date="2018" name="Front. Plant Sci.">
        <title>Red Clover (Trifolium pratense) and Zigzag Clover (T. medium) - A Picture of Genomic Similarities and Differences.</title>
        <authorList>
            <person name="Dluhosova J."/>
            <person name="Istvanek J."/>
            <person name="Nedelnik J."/>
            <person name="Repkova J."/>
        </authorList>
    </citation>
    <scope>NUCLEOTIDE SEQUENCE [LARGE SCALE GENOMIC DNA]</scope>
    <source>
        <strain evidence="3">cv. 10/8</strain>
        <tissue evidence="2">Leaf</tissue>
    </source>
</reference>
<proteinExistence type="predicted"/>
<evidence type="ECO:0000313" key="3">
    <source>
        <dbReference type="Proteomes" id="UP000265520"/>
    </source>
</evidence>
<feature type="region of interest" description="Disordered" evidence="1">
    <location>
        <begin position="24"/>
        <end position="44"/>
    </location>
</feature>
<name>A0A392W4D7_9FABA</name>
<dbReference type="Proteomes" id="UP000265520">
    <property type="component" value="Unassembled WGS sequence"/>
</dbReference>
<evidence type="ECO:0000256" key="1">
    <source>
        <dbReference type="SAM" id="MobiDB-lite"/>
    </source>
</evidence>
<comment type="caution">
    <text evidence="2">The sequence shown here is derived from an EMBL/GenBank/DDBJ whole genome shotgun (WGS) entry which is preliminary data.</text>
</comment>
<evidence type="ECO:0000313" key="2">
    <source>
        <dbReference type="EMBL" id="MCI94051.1"/>
    </source>
</evidence>